<dbReference type="EMBL" id="HBUF01046270">
    <property type="protein sequence ID" value="CAG6619784.1"/>
    <property type="molecule type" value="Transcribed_RNA"/>
</dbReference>
<proteinExistence type="predicted"/>
<dbReference type="EMBL" id="HBUF01361652">
    <property type="protein sequence ID" value="CAG6721130.1"/>
    <property type="molecule type" value="Transcribed_RNA"/>
</dbReference>
<dbReference type="EMBL" id="HBUF01361653">
    <property type="protein sequence ID" value="CAG6721132.1"/>
    <property type="molecule type" value="Transcribed_RNA"/>
</dbReference>
<name>A0A8D8M376_9HEMI</name>
<dbReference type="EMBL" id="HBUF01580174">
    <property type="protein sequence ID" value="CAG6769916.1"/>
    <property type="molecule type" value="Transcribed_RNA"/>
</dbReference>
<dbReference type="AlphaFoldDB" id="A0A8D8M376"/>
<protein>
    <submittedName>
        <fullName evidence="1">Uncharacterized protein</fullName>
    </submittedName>
</protein>
<dbReference type="EMBL" id="HBUF01182615">
    <property type="protein sequence ID" value="CAG6655691.1"/>
    <property type="molecule type" value="Transcribed_RNA"/>
</dbReference>
<accession>A0A8D8M376</accession>
<organism evidence="1">
    <name type="scientific">Cacopsylla melanoneura</name>
    <dbReference type="NCBI Taxonomy" id="428564"/>
    <lineage>
        <taxon>Eukaryota</taxon>
        <taxon>Metazoa</taxon>
        <taxon>Ecdysozoa</taxon>
        <taxon>Arthropoda</taxon>
        <taxon>Hexapoda</taxon>
        <taxon>Insecta</taxon>
        <taxon>Pterygota</taxon>
        <taxon>Neoptera</taxon>
        <taxon>Paraneoptera</taxon>
        <taxon>Hemiptera</taxon>
        <taxon>Sternorrhyncha</taxon>
        <taxon>Psylloidea</taxon>
        <taxon>Psyllidae</taxon>
        <taxon>Psyllinae</taxon>
        <taxon>Cacopsylla</taxon>
    </lineage>
</organism>
<dbReference type="EMBL" id="HBUF01046269">
    <property type="protein sequence ID" value="CAG6619781.1"/>
    <property type="molecule type" value="Transcribed_RNA"/>
</dbReference>
<reference evidence="1" key="1">
    <citation type="submission" date="2021-05" db="EMBL/GenBank/DDBJ databases">
        <authorList>
            <person name="Alioto T."/>
            <person name="Alioto T."/>
            <person name="Gomez Garrido J."/>
        </authorList>
    </citation>
    <scope>NUCLEOTIDE SEQUENCE</scope>
</reference>
<evidence type="ECO:0000313" key="1">
    <source>
        <dbReference type="EMBL" id="CAG6619781.1"/>
    </source>
</evidence>
<sequence>MIGYRSCVNVKCVARVTDGPSLLLRLPKFVLILACPLRLPRTSRLPSTCALNVLMRFIENIRTRCSMIFCIRCSKCRCPARTRAADLRTKVSSPCVSLPSAPVTTAIVLSDTVASATTRVTITREVVIILFTPVCPVRGI</sequence>